<evidence type="ECO:0000256" key="2">
    <source>
        <dbReference type="ARBA" id="ARBA00022475"/>
    </source>
</evidence>
<evidence type="ECO:0000259" key="13">
    <source>
        <dbReference type="PROSITE" id="PS50885"/>
    </source>
</evidence>
<evidence type="ECO:0000256" key="10">
    <source>
        <dbReference type="ARBA" id="ARBA00023012"/>
    </source>
</evidence>
<dbReference type="SUPFAM" id="SSF55874">
    <property type="entry name" value="ATPase domain of HSP90 chaperone/DNA topoisomerase II/histidine kinase"/>
    <property type="match status" value="1"/>
</dbReference>
<dbReference type="InterPro" id="IPR003660">
    <property type="entry name" value="HAMP_dom"/>
</dbReference>
<feature type="transmembrane region" description="Helical" evidence="12">
    <location>
        <begin position="297"/>
        <end position="317"/>
    </location>
</feature>
<evidence type="ECO:0000313" key="14">
    <source>
        <dbReference type="EMBL" id="TSB47461.1"/>
    </source>
</evidence>
<keyword evidence="2" id="KW-1003">Cell membrane</keyword>
<feature type="domain" description="HAMP" evidence="13">
    <location>
        <begin position="319"/>
        <end position="371"/>
    </location>
</feature>
<evidence type="ECO:0000256" key="4">
    <source>
        <dbReference type="ARBA" id="ARBA00022679"/>
    </source>
</evidence>
<evidence type="ECO:0000256" key="5">
    <source>
        <dbReference type="ARBA" id="ARBA00022692"/>
    </source>
</evidence>
<evidence type="ECO:0000313" key="15">
    <source>
        <dbReference type="Proteomes" id="UP000318521"/>
    </source>
</evidence>
<dbReference type="Proteomes" id="UP000318521">
    <property type="component" value="Unassembled WGS sequence"/>
</dbReference>
<name>A0A554A193_9BACI</name>
<comment type="caution">
    <text evidence="14">The sequence shown here is derived from an EMBL/GenBank/DDBJ whole genome shotgun (WGS) entry which is preliminary data.</text>
</comment>
<dbReference type="AlphaFoldDB" id="A0A554A193"/>
<proteinExistence type="predicted"/>
<dbReference type="SMART" id="SM00387">
    <property type="entry name" value="HATPase_c"/>
    <property type="match status" value="1"/>
</dbReference>
<organism evidence="14 15">
    <name type="scientific">Alkalicoccobacillus porphyridii</name>
    <dbReference type="NCBI Taxonomy" id="2597270"/>
    <lineage>
        <taxon>Bacteria</taxon>
        <taxon>Bacillati</taxon>
        <taxon>Bacillota</taxon>
        <taxon>Bacilli</taxon>
        <taxon>Bacillales</taxon>
        <taxon>Bacillaceae</taxon>
        <taxon>Alkalicoccobacillus</taxon>
    </lineage>
</organism>
<dbReference type="SUPFAM" id="SSF158472">
    <property type="entry name" value="HAMP domain-like"/>
    <property type="match status" value="1"/>
</dbReference>
<evidence type="ECO:0000256" key="11">
    <source>
        <dbReference type="ARBA" id="ARBA00023136"/>
    </source>
</evidence>
<reference evidence="14 15" key="1">
    <citation type="submission" date="2019-07" db="EMBL/GenBank/DDBJ databases">
        <authorList>
            <person name="Park Y.J."/>
            <person name="Jeong S.E."/>
            <person name="Jung H.S."/>
        </authorList>
    </citation>
    <scope>NUCLEOTIDE SEQUENCE [LARGE SCALE GENOMIC DNA]</scope>
    <source>
        <strain evidence="15">P16(2019)</strain>
    </source>
</reference>
<evidence type="ECO:0000256" key="3">
    <source>
        <dbReference type="ARBA" id="ARBA00022553"/>
    </source>
</evidence>
<comment type="subcellular location">
    <subcellularLocation>
        <location evidence="1">Cell membrane</location>
        <topology evidence="1">Multi-pass membrane protein</topology>
    </subcellularLocation>
</comment>
<dbReference type="Gene3D" id="3.30.565.10">
    <property type="entry name" value="Histidine kinase-like ATPase, C-terminal domain"/>
    <property type="match status" value="1"/>
</dbReference>
<evidence type="ECO:0000256" key="12">
    <source>
        <dbReference type="SAM" id="Phobius"/>
    </source>
</evidence>
<evidence type="ECO:0000256" key="9">
    <source>
        <dbReference type="ARBA" id="ARBA00022989"/>
    </source>
</evidence>
<dbReference type="CDD" id="cd06225">
    <property type="entry name" value="HAMP"/>
    <property type="match status" value="1"/>
</dbReference>
<gene>
    <name evidence="14" type="ORF">FN960_06920</name>
</gene>
<dbReference type="OrthoDB" id="9776552at2"/>
<dbReference type="Gene3D" id="6.10.340.10">
    <property type="match status" value="1"/>
</dbReference>
<evidence type="ECO:0000256" key="6">
    <source>
        <dbReference type="ARBA" id="ARBA00022741"/>
    </source>
</evidence>
<dbReference type="GO" id="GO:0000155">
    <property type="term" value="F:phosphorelay sensor kinase activity"/>
    <property type="evidence" value="ECO:0007669"/>
    <property type="project" value="InterPro"/>
</dbReference>
<dbReference type="PROSITE" id="PS50885">
    <property type="entry name" value="HAMP"/>
    <property type="match status" value="1"/>
</dbReference>
<keyword evidence="15" id="KW-1185">Reference proteome</keyword>
<keyword evidence="5 12" id="KW-0812">Transmembrane</keyword>
<feature type="transmembrane region" description="Helical" evidence="12">
    <location>
        <begin position="12"/>
        <end position="36"/>
    </location>
</feature>
<dbReference type="EMBL" id="VLXZ01000003">
    <property type="protein sequence ID" value="TSB47461.1"/>
    <property type="molecule type" value="Genomic_DNA"/>
</dbReference>
<dbReference type="PANTHER" id="PTHR34220:SF11">
    <property type="entry name" value="SENSOR PROTEIN KINASE HPTS"/>
    <property type="match status" value="1"/>
</dbReference>
<evidence type="ECO:0000256" key="1">
    <source>
        <dbReference type="ARBA" id="ARBA00004651"/>
    </source>
</evidence>
<dbReference type="InterPro" id="IPR036890">
    <property type="entry name" value="HATPase_C_sf"/>
</dbReference>
<dbReference type="Pfam" id="PF06580">
    <property type="entry name" value="His_kinase"/>
    <property type="match status" value="1"/>
</dbReference>
<dbReference type="Pfam" id="PF00672">
    <property type="entry name" value="HAMP"/>
    <property type="match status" value="1"/>
</dbReference>
<keyword evidence="4" id="KW-0808">Transferase</keyword>
<sequence>MKGATSMALRQKIIVLFLCIVLIPLNVLGMVTYYYFSKTLEDQTYRFTVQIIDQVNQNVNAYIEEMHRLSLLPLYDREVLAILQDHEDPTHYTFPKTDELERMSSFLSTLSYNRQELSGIHIMANDGSLFGNLGSPRSVHRMTNDVKDEWHQTLMVGDGRSLLLPTHNPSYLLAETDVFSVGRVIRDPESFNHLGMIKIDIQLTFIESLLEDVSLSEDPSISIIDNQGNLFFEKGKPVYRMLQNEGYIISDFVERESVVADGIAYLPVIRETPGGEVQTIVFLPEHKIFGASQSLRMFTLGLMAAATVLIIMLGLLAERRLTKPIFELRHHMALAEKGEFNHRIKTYSKDELGQLSVSFNHMMEQINELIARVYRTEIREKEAEIKALQSQMNPHFIYNTLEHINMMAITKREYEISDMVASLGKLIRYSIDQKTRFVPLKDELAFVESYVSIQQKRLEGQLTFSISVPEKLLTIKIPKLTIQPLLENAIEHGHIHGGIKGDICIKGWQEDGKCYIQVADSGQGMELEQLQRIRTKQQQFHDGNRIALANIAERLNLLLGEPYGLTVESERGVGTKVTICIPITL</sequence>
<dbReference type="InterPro" id="IPR050640">
    <property type="entry name" value="Bact_2-comp_sensor_kinase"/>
</dbReference>
<accession>A0A554A193</accession>
<dbReference type="InterPro" id="IPR010559">
    <property type="entry name" value="Sig_transdc_His_kin_internal"/>
</dbReference>
<keyword evidence="6" id="KW-0547">Nucleotide-binding</keyword>
<evidence type="ECO:0000256" key="8">
    <source>
        <dbReference type="ARBA" id="ARBA00022840"/>
    </source>
</evidence>
<keyword evidence="10" id="KW-0902">Two-component regulatory system</keyword>
<dbReference type="InterPro" id="IPR003594">
    <property type="entry name" value="HATPase_dom"/>
</dbReference>
<dbReference type="SMART" id="SM00304">
    <property type="entry name" value="HAMP"/>
    <property type="match status" value="1"/>
</dbReference>
<keyword evidence="11 12" id="KW-0472">Membrane</keyword>
<dbReference type="GO" id="GO:0005886">
    <property type="term" value="C:plasma membrane"/>
    <property type="evidence" value="ECO:0007669"/>
    <property type="project" value="UniProtKB-SubCell"/>
</dbReference>
<keyword evidence="3" id="KW-0597">Phosphoprotein</keyword>
<keyword evidence="7 14" id="KW-0418">Kinase</keyword>
<dbReference type="GO" id="GO:0005524">
    <property type="term" value="F:ATP binding"/>
    <property type="evidence" value="ECO:0007669"/>
    <property type="project" value="UniProtKB-KW"/>
</dbReference>
<protein>
    <submittedName>
        <fullName evidence="14">Sensor histidine kinase</fullName>
    </submittedName>
</protein>
<dbReference type="Pfam" id="PF02518">
    <property type="entry name" value="HATPase_c"/>
    <property type="match status" value="1"/>
</dbReference>
<evidence type="ECO:0000256" key="7">
    <source>
        <dbReference type="ARBA" id="ARBA00022777"/>
    </source>
</evidence>
<keyword evidence="9 12" id="KW-1133">Transmembrane helix</keyword>
<dbReference type="PANTHER" id="PTHR34220">
    <property type="entry name" value="SENSOR HISTIDINE KINASE YPDA"/>
    <property type="match status" value="1"/>
</dbReference>
<keyword evidence="8" id="KW-0067">ATP-binding</keyword>